<dbReference type="GO" id="GO:0016788">
    <property type="term" value="F:hydrolase activity, acting on ester bonds"/>
    <property type="evidence" value="ECO:0007669"/>
    <property type="project" value="InterPro"/>
</dbReference>
<dbReference type="AlphaFoldDB" id="A0A921ZMP6"/>
<feature type="active site" description="Nucleophile" evidence="8">
    <location>
        <position position="162"/>
    </location>
</feature>
<evidence type="ECO:0000313" key="11">
    <source>
        <dbReference type="EMBL" id="KAG6460501.1"/>
    </source>
</evidence>
<organism evidence="11 12">
    <name type="scientific">Manduca sexta</name>
    <name type="common">Tobacco hawkmoth</name>
    <name type="synonym">Tobacco hornworm</name>
    <dbReference type="NCBI Taxonomy" id="7130"/>
    <lineage>
        <taxon>Eukaryota</taxon>
        <taxon>Metazoa</taxon>
        <taxon>Ecdysozoa</taxon>
        <taxon>Arthropoda</taxon>
        <taxon>Hexapoda</taxon>
        <taxon>Insecta</taxon>
        <taxon>Pterygota</taxon>
        <taxon>Neoptera</taxon>
        <taxon>Endopterygota</taxon>
        <taxon>Lepidoptera</taxon>
        <taxon>Glossata</taxon>
        <taxon>Ditrysia</taxon>
        <taxon>Bombycoidea</taxon>
        <taxon>Sphingidae</taxon>
        <taxon>Sphinginae</taxon>
        <taxon>Sphingini</taxon>
        <taxon>Manduca</taxon>
    </lineage>
</organism>
<keyword evidence="3 7" id="KW-0378">Hydrolase</keyword>
<dbReference type="FunFam" id="3.40.50.1820:FF:000057">
    <property type="entry name" value="Lipase"/>
    <property type="match status" value="1"/>
</dbReference>
<dbReference type="GO" id="GO:0016042">
    <property type="term" value="P:lipid catabolic process"/>
    <property type="evidence" value="ECO:0007669"/>
    <property type="project" value="UniProtKB-KW"/>
</dbReference>
<keyword evidence="4 7" id="KW-0442">Lipid degradation</keyword>
<evidence type="ECO:0000256" key="6">
    <source>
        <dbReference type="ARBA" id="ARBA00023180"/>
    </source>
</evidence>
<dbReference type="InterPro" id="IPR000073">
    <property type="entry name" value="AB_hydrolase_1"/>
</dbReference>
<dbReference type="Proteomes" id="UP000791440">
    <property type="component" value="Unassembled WGS sequence"/>
</dbReference>
<dbReference type="PROSITE" id="PS51257">
    <property type="entry name" value="PROKAR_LIPOPROTEIN"/>
    <property type="match status" value="1"/>
</dbReference>
<evidence type="ECO:0000256" key="9">
    <source>
        <dbReference type="SAM" id="SignalP"/>
    </source>
</evidence>
<dbReference type="InterPro" id="IPR025483">
    <property type="entry name" value="Lipase_euk"/>
</dbReference>
<protein>
    <recommendedName>
        <fullName evidence="7">Lipase</fullName>
    </recommendedName>
</protein>
<name>A0A921ZMP6_MANSE</name>
<dbReference type="Pfam" id="PF00561">
    <property type="entry name" value="Abhydrolase_1"/>
    <property type="match status" value="1"/>
</dbReference>
<feature type="domain" description="AB hydrolase-1" evidence="10">
    <location>
        <begin position="71"/>
        <end position="183"/>
    </location>
</feature>
<reference evidence="11" key="1">
    <citation type="journal article" date="2016" name="Insect Biochem. Mol. Biol.">
        <title>Multifaceted biological insights from a draft genome sequence of the tobacco hornworm moth, Manduca sexta.</title>
        <authorList>
            <person name="Kanost M.R."/>
            <person name="Arrese E.L."/>
            <person name="Cao X."/>
            <person name="Chen Y.R."/>
            <person name="Chellapilla S."/>
            <person name="Goldsmith M.R."/>
            <person name="Grosse-Wilde E."/>
            <person name="Heckel D.G."/>
            <person name="Herndon N."/>
            <person name="Jiang H."/>
            <person name="Papanicolaou A."/>
            <person name="Qu J."/>
            <person name="Soulages J.L."/>
            <person name="Vogel H."/>
            <person name="Walters J."/>
            <person name="Waterhouse R.M."/>
            <person name="Ahn S.J."/>
            <person name="Almeida F.C."/>
            <person name="An C."/>
            <person name="Aqrawi P."/>
            <person name="Bretschneider A."/>
            <person name="Bryant W.B."/>
            <person name="Bucks S."/>
            <person name="Chao H."/>
            <person name="Chevignon G."/>
            <person name="Christen J.M."/>
            <person name="Clarke D.F."/>
            <person name="Dittmer N.T."/>
            <person name="Ferguson L.C.F."/>
            <person name="Garavelou S."/>
            <person name="Gordon K.H.J."/>
            <person name="Gunaratna R.T."/>
            <person name="Han Y."/>
            <person name="Hauser F."/>
            <person name="He Y."/>
            <person name="Heidel-Fischer H."/>
            <person name="Hirsh A."/>
            <person name="Hu Y."/>
            <person name="Jiang H."/>
            <person name="Kalra D."/>
            <person name="Klinner C."/>
            <person name="Konig C."/>
            <person name="Kovar C."/>
            <person name="Kroll A.R."/>
            <person name="Kuwar S.S."/>
            <person name="Lee S.L."/>
            <person name="Lehman R."/>
            <person name="Li K."/>
            <person name="Li Z."/>
            <person name="Liang H."/>
            <person name="Lovelace S."/>
            <person name="Lu Z."/>
            <person name="Mansfield J.H."/>
            <person name="McCulloch K.J."/>
            <person name="Mathew T."/>
            <person name="Morton B."/>
            <person name="Muzny D.M."/>
            <person name="Neunemann D."/>
            <person name="Ongeri F."/>
            <person name="Pauchet Y."/>
            <person name="Pu L.L."/>
            <person name="Pyrousis I."/>
            <person name="Rao X.J."/>
            <person name="Redding A."/>
            <person name="Roesel C."/>
            <person name="Sanchez-Gracia A."/>
            <person name="Schaack S."/>
            <person name="Shukla A."/>
            <person name="Tetreau G."/>
            <person name="Wang Y."/>
            <person name="Xiong G.H."/>
            <person name="Traut W."/>
            <person name="Walsh T.K."/>
            <person name="Worley K.C."/>
            <person name="Wu D."/>
            <person name="Wu W."/>
            <person name="Wu Y.Q."/>
            <person name="Zhang X."/>
            <person name="Zou Z."/>
            <person name="Zucker H."/>
            <person name="Briscoe A.D."/>
            <person name="Burmester T."/>
            <person name="Clem R.J."/>
            <person name="Feyereisen R."/>
            <person name="Grimmelikhuijzen C.J.P."/>
            <person name="Hamodrakas S.J."/>
            <person name="Hansson B.S."/>
            <person name="Huguet E."/>
            <person name="Jermiin L.S."/>
            <person name="Lan Q."/>
            <person name="Lehman H.K."/>
            <person name="Lorenzen M."/>
            <person name="Merzendorfer H."/>
            <person name="Michalopoulos I."/>
            <person name="Morton D.B."/>
            <person name="Muthukrishnan S."/>
            <person name="Oakeshott J.G."/>
            <person name="Palmer W."/>
            <person name="Park Y."/>
            <person name="Passarelli A.L."/>
            <person name="Rozas J."/>
            <person name="Schwartz L.M."/>
            <person name="Smith W."/>
            <person name="Southgate A."/>
            <person name="Vilcinskas A."/>
            <person name="Vogt R."/>
            <person name="Wang P."/>
            <person name="Werren J."/>
            <person name="Yu X.Q."/>
            <person name="Zhou J.J."/>
            <person name="Brown S.J."/>
            <person name="Scherer S.E."/>
            <person name="Richards S."/>
            <person name="Blissard G.W."/>
        </authorList>
    </citation>
    <scope>NUCLEOTIDE SEQUENCE</scope>
</reference>
<accession>A0A921ZMP6</accession>
<keyword evidence="12" id="KW-1185">Reference proteome</keyword>
<evidence type="ECO:0000256" key="3">
    <source>
        <dbReference type="ARBA" id="ARBA00022801"/>
    </source>
</evidence>
<evidence type="ECO:0000256" key="2">
    <source>
        <dbReference type="ARBA" id="ARBA00022729"/>
    </source>
</evidence>
<evidence type="ECO:0000256" key="1">
    <source>
        <dbReference type="ARBA" id="ARBA00010701"/>
    </source>
</evidence>
<comment type="similarity">
    <text evidence="1 7">Belongs to the AB hydrolase superfamily. Lipase family.</text>
</comment>
<evidence type="ECO:0000256" key="5">
    <source>
        <dbReference type="ARBA" id="ARBA00023098"/>
    </source>
</evidence>
<proteinExistence type="inferred from homology"/>
<dbReference type="EMBL" id="JH668676">
    <property type="protein sequence ID" value="KAG6460501.1"/>
    <property type="molecule type" value="Genomic_DNA"/>
</dbReference>
<evidence type="ECO:0000256" key="4">
    <source>
        <dbReference type="ARBA" id="ARBA00022963"/>
    </source>
</evidence>
<reference evidence="11" key="2">
    <citation type="submission" date="2020-12" db="EMBL/GenBank/DDBJ databases">
        <authorList>
            <person name="Kanost M."/>
        </authorList>
    </citation>
    <scope>NUCLEOTIDE SEQUENCE</scope>
</reference>
<evidence type="ECO:0000259" key="10">
    <source>
        <dbReference type="Pfam" id="PF00561"/>
    </source>
</evidence>
<keyword evidence="2 9" id="KW-0732">Signal</keyword>
<dbReference type="InterPro" id="IPR029058">
    <property type="entry name" value="AB_hydrolase_fold"/>
</dbReference>
<feature type="active site" description="Charge relay system" evidence="8">
    <location>
        <position position="337"/>
    </location>
</feature>
<dbReference type="PIRSF" id="PIRSF000862">
    <property type="entry name" value="Steryl_ester_lip"/>
    <property type="match status" value="1"/>
</dbReference>
<feature type="signal peptide" evidence="9">
    <location>
        <begin position="1"/>
        <end position="23"/>
    </location>
</feature>
<comment type="caution">
    <text evidence="11">The sequence shown here is derived from an EMBL/GenBank/DDBJ whole genome shotgun (WGS) entry which is preliminary data.</text>
</comment>
<sequence>MQPGRTLLVLVLVSACSIPAARQHSSNGVTLNFTEAVARNGYQSETHSVLTEDGYLLTLFRLGKNRGTPTLLVHGLLQSADCWIDSGPDAGLGYLIAAAGYDLWLGNVRGNYYSRAHTHLRPEDPAFWDFSTDEIGLYDVPAMVDYVLQQTGAKKLNYIGFSQGAGALFMTCSERSHYCSKVNVIIALSPSMRHKNTRSPLFRLVTEGSLDYGPILRSVGIHEVFTRGTLTQEILSFFCNIPELIIFCTIFKEMLDAVYQLHKPMVTEETIRTLVTHFPSGTSVKNMVRFGQAMKNEEFIKFDYGEENLQRYGSVLPPKYNFEAVNVPVVAIYGKNDGIVDIKDVEWGLQKLPVVLESYVIKDPHWSHLDMNYSKNTKRLVFPKINKYLSMFSL</sequence>
<dbReference type="OrthoDB" id="9974421at2759"/>
<gene>
    <name evidence="11" type="ORF">O3G_MSEX012027</name>
</gene>
<dbReference type="PANTHER" id="PTHR11005">
    <property type="entry name" value="LYSOSOMAL ACID LIPASE-RELATED"/>
    <property type="match status" value="1"/>
</dbReference>
<keyword evidence="5" id="KW-0443">Lipid metabolism</keyword>
<feature type="chain" id="PRO_5037594604" description="Lipase" evidence="9">
    <location>
        <begin position="24"/>
        <end position="394"/>
    </location>
</feature>
<dbReference type="SUPFAM" id="SSF53474">
    <property type="entry name" value="alpha/beta-Hydrolases"/>
    <property type="match status" value="1"/>
</dbReference>
<evidence type="ECO:0000256" key="8">
    <source>
        <dbReference type="PIRSR" id="PIRSR000862-1"/>
    </source>
</evidence>
<evidence type="ECO:0000256" key="7">
    <source>
        <dbReference type="PIRNR" id="PIRNR000862"/>
    </source>
</evidence>
<evidence type="ECO:0000313" key="12">
    <source>
        <dbReference type="Proteomes" id="UP000791440"/>
    </source>
</evidence>
<feature type="active site" description="Charge relay system" evidence="8">
    <location>
        <position position="368"/>
    </location>
</feature>
<dbReference type="Gene3D" id="3.40.50.1820">
    <property type="entry name" value="alpha/beta hydrolase"/>
    <property type="match status" value="1"/>
</dbReference>
<keyword evidence="6" id="KW-0325">Glycoprotein</keyword>